<proteinExistence type="predicted"/>
<organism evidence="1">
    <name type="scientific">marine sediment metagenome</name>
    <dbReference type="NCBI Taxonomy" id="412755"/>
    <lineage>
        <taxon>unclassified sequences</taxon>
        <taxon>metagenomes</taxon>
        <taxon>ecological metagenomes</taxon>
    </lineage>
</organism>
<evidence type="ECO:0000313" key="1">
    <source>
        <dbReference type="EMBL" id="KKM94792.1"/>
    </source>
</evidence>
<dbReference type="AlphaFoldDB" id="A0A0F9PNQ3"/>
<sequence length="148" mass="17079">MGDWRTKNKRVMDSYANEIRDQVSTCYEGRIQVVQGIKFRPATKGASKWYKDAERAIGEQWDHGELEGPIKVRFLFLLPRPKTVKRKFPISKFDGDVDKLVRAIFDAMTGIVYGDDSQVTDSSEQKRYADGRKPGVWIYISTDVREVK</sequence>
<dbReference type="EMBL" id="LAZR01006093">
    <property type="protein sequence ID" value="KKM94792.1"/>
    <property type="molecule type" value="Genomic_DNA"/>
</dbReference>
<dbReference type="GO" id="GO:0000287">
    <property type="term" value="F:magnesium ion binding"/>
    <property type="evidence" value="ECO:0007669"/>
    <property type="project" value="InterPro"/>
</dbReference>
<comment type="caution">
    <text evidence="1">The sequence shown here is derived from an EMBL/GenBank/DDBJ whole genome shotgun (WGS) entry which is preliminary data.</text>
</comment>
<name>A0A0F9PNQ3_9ZZZZ</name>
<dbReference type="GO" id="GO:0006310">
    <property type="term" value="P:DNA recombination"/>
    <property type="evidence" value="ECO:0007669"/>
    <property type="project" value="InterPro"/>
</dbReference>
<dbReference type="Gene3D" id="3.30.1330.70">
    <property type="entry name" value="Holliday junction resolvase RusA"/>
    <property type="match status" value="1"/>
</dbReference>
<gene>
    <name evidence="1" type="ORF">LCGC14_1194710</name>
</gene>
<reference evidence="1" key="1">
    <citation type="journal article" date="2015" name="Nature">
        <title>Complex archaea that bridge the gap between prokaryotes and eukaryotes.</title>
        <authorList>
            <person name="Spang A."/>
            <person name="Saw J.H."/>
            <person name="Jorgensen S.L."/>
            <person name="Zaremba-Niedzwiedzka K."/>
            <person name="Martijn J."/>
            <person name="Lind A.E."/>
            <person name="van Eijk R."/>
            <person name="Schleper C."/>
            <person name="Guy L."/>
            <person name="Ettema T.J."/>
        </authorList>
    </citation>
    <scope>NUCLEOTIDE SEQUENCE</scope>
</reference>
<dbReference type="SUPFAM" id="SSF103084">
    <property type="entry name" value="Holliday junction resolvase RusA"/>
    <property type="match status" value="1"/>
</dbReference>
<dbReference type="Pfam" id="PF05866">
    <property type="entry name" value="RusA"/>
    <property type="match status" value="1"/>
</dbReference>
<protein>
    <submittedName>
        <fullName evidence="1">Uncharacterized protein</fullName>
    </submittedName>
</protein>
<dbReference type="GO" id="GO:0006281">
    <property type="term" value="P:DNA repair"/>
    <property type="evidence" value="ECO:0007669"/>
    <property type="project" value="InterPro"/>
</dbReference>
<dbReference type="InterPro" id="IPR008822">
    <property type="entry name" value="Endonuclease_RusA-like"/>
</dbReference>
<accession>A0A0F9PNQ3</accession>
<dbReference type="InterPro" id="IPR036614">
    <property type="entry name" value="RusA-like_sf"/>
</dbReference>